<reference evidence="2" key="1">
    <citation type="journal article" date="2019" name="Int. J. Syst. Evol. Microbiol.">
        <title>The Global Catalogue of Microorganisms (GCM) 10K type strain sequencing project: providing services to taxonomists for standard genome sequencing and annotation.</title>
        <authorList>
            <consortium name="The Broad Institute Genomics Platform"/>
            <consortium name="The Broad Institute Genome Sequencing Center for Infectious Disease"/>
            <person name="Wu L."/>
            <person name="Ma J."/>
        </authorList>
    </citation>
    <scope>NUCLEOTIDE SEQUENCE [LARGE SCALE GENOMIC DNA]</scope>
    <source>
        <strain evidence="2">CGMCC 1.14966</strain>
    </source>
</reference>
<proteinExistence type="predicted"/>
<gene>
    <name evidence="1" type="ORF">GCM10011495_33730</name>
</gene>
<comment type="caution">
    <text evidence="1">The sequence shown here is derived from an EMBL/GenBank/DDBJ whole genome shotgun (WGS) entry which is preliminary data.</text>
</comment>
<evidence type="ECO:0000313" key="2">
    <source>
        <dbReference type="Proteomes" id="UP000637774"/>
    </source>
</evidence>
<protein>
    <submittedName>
        <fullName evidence="1">Uncharacterized protein</fullName>
    </submittedName>
</protein>
<accession>A0ABQ2ACW1</accession>
<name>A0ABQ2ACW1_9BACT</name>
<dbReference type="EMBL" id="BMGY01000043">
    <property type="protein sequence ID" value="GGH89646.1"/>
    <property type="molecule type" value="Genomic_DNA"/>
</dbReference>
<dbReference type="Proteomes" id="UP000637774">
    <property type="component" value="Unassembled WGS sequence"/>
</dbReference>
<keyword evidence="2" id="KW-1185">Reference proteome</keyword>
<organism evidence="1 2">
    <name type="scientific">Hymenobacter frigidus</name>
    <dbReference type="NCBI Taxonomy" id="1524095"/>
    <lineage>
        <taxon>Bacteria</taxon>
        <taxon>Pseudomonadati</taxon>
        <taxon>Bacteroidota</taxon>
        <taxon>Cytophagia</taxon>
        <taxon>Cytophagales</taxon>
        <taxon>Hymenobacteraceae</taxon>
        <taxon>Hymenobacter</taxon>
    </lineage>
</organism>
<sequence length="86" mass="8704">MPIPDNAGDCHYPVIERIGFITEGLRNASEPFGSADGVFDLDAAAGVGTIVGALNIGQGRNGLLFAAPGLAVGSAAGRYVVVLYQA</sequence>
<evidence type="ECO:0000313" key="1">
    <source>
        <dbReference type="EMBL" id="GGH89646.1"/>
    </source>
</evidence>